<dbReference type="SUPFAM" id="SSF52499">
    <property type="entry name" value="Isochorismatase-like hydrolases"/>
    <property type="match status" value="1"/>
</dbReference>
<dbReference type="EMBL" id="JBHSWD010000001">
    <property type="protein sequence ID" value="MFC6591535.1"/>
    <property type="molecule type" value="Genomic_DNA"/>
</dbReference>
<protein>
    <recommendedName>
        <fullName evidence="4">Isochorismatase</fullName>
    </recommendedName>
</protein>
<feature type="region of interest" description="Disordered" evidence="1">
    <location>
        <begin position="50"/>
        <end position="83"/>
    </location>
</feature>
<comment type="caution">
    <text evidence="2">The sequence shown here is derived from an EMBL/GenBank/DDBJ whole genome shotgun (WGS) entry which is preliminary data.</text>
</comment>
<reference evidence="3" key="1">
    <citation type="journal article" date="2019" name="Int. J. Syst. Evol. Microbiol.">
        <title>The Global Catalogue of Microorganisms (GCM) 10K type strain sequencing project: providing services to taxonomists for standard genome sequencing and annotation.</title>
        <authorList>
            <consortium name="The Broad Institute Genomics Platform"/>
            <consortium name="The Broad Institute Genome Sequencing Center for Infectious Disease"/>
            <person name="Wu L."/>
            <person name="Ma J."/>
        </authorList>
    </citation>
    <scope>NUCLEOTIDE SEQUENCE [LARGE SCALE GENOMIC DNA]</scope>
    <source>
        <strain evidence="3">CGMCC 1.15772</strain>
    </source>
</reference>
<evidence type="ECO:0008006" key="4">
    <source>
        <dbReference type="Google" id="ProtNLM"/>
    </source>
</evidence>
<evidence type="ECO:0000313" key="2">
    <source>
        <dbReference type="EMBL" id="MFC6591535.1"/>
    </source>
</evidence>
<dbReference type="RefSeq" id="WP_380082539.1">
    <property type="nucleotide sequence ID" value="NZ_JBHSWD010000001.1"/>
</dbReference>
<gene>
    <name evidence="2" type="ORF">ACFP81_05585</name>
</gene>
<sequence length="83" mass="9522">MKTPLSALVLLHAQRHFLEKQRGEADIARQWRTRLLEARAAGRPAVLMQWDGPAGSDHETFSRGWTIHPDLRPEESDWPTRAP</sequence>
<dbReference type="Proteomes" id="UP001596297">
    <property type="component" value="Unassembled WGS sequence"/>
</dbReference>
<proteinExistence type="predicted"/>
<evidence type="ECO:0000256" key="1">
    <source>
        <dbReference type="SAM" id="MobiDB-lite"/>
    </source>
</evidence>
<keyword evidence="3" id="KW-1185">Reference proteome</keyword>
<organism evidence="2 3">
    <name type="scientific">Deinococcus lacus</name>
    <dbReference type="NCBI Taxonomy" id="392561"/>
    <lineage>
        <taxon>Bacteria</taxon>
        <taxon>Thermotogati</taxon>
        <taxon>Deinococcota</taxon>
        <taxon>Deinococci</taxon>
        <taxon>Deinococcales</taxon>
        <taxon>Deinococcaceae</taxon>
        <taxon>Deinococcus</taxon>
    </lineage>
</organism>
<accession>A0ABW1YDB2</accession>
<name>A0ABW1YDB2_9DEIO</name>
<dbReference type="InterPro" id="IPR036380">
    <property type="entry name" value="Isochorismatase-like_sf"/>
</dbReference>
<evidence type="ECO:0000313" key="3">
    <source>
        <dbReference type="Proteomes" id="UP001596297"/>
    </source>
</evidence>
<dbReference type="Gene3D" id="3.40.50.850">
    <property type="entry name" value="Isochorismatase-like"/>
    <property type="match status" value="1"/>
</dbReference>